<evidence type="ECO:0000313" key="2">
    <source>
        <dbReference type="EMBL" id="EHQ26311.1"/>
    </source>
</evidence>
<proteinExistence type="predicted"/>
<dbReference type="PANTHER" id="PTHR41878">
    <property type="entry name" value="LEXA REPRESSOR-RELATED"/>
    <property type="match status" value="1"/>
</dbReference>
<dbReference type="SUPFAM" id="SSF159941">
    <property type="entry name" value="MM3350-like"/>
    <property type="match status" value="1"/>
</dbReference>
<dbReference type="Proteomes" id="UP000002774">
    <property type="component" value="Chromosome"/>
</dbReference>
<evidence type="ECO:0000313" key="3">
    <source>
        <dbReference type="Proteomes" id="UP000002774"/>
    </source>
</evidence>
<organism evidence="2 3">
    <name type="scientific">Mucilaginibacter paludis DSM 18603</name>
    <dbReference type="NCBI Taxonomy" id="714943"/>
    <lineage>
        <taxon>Bacteria</taxon>
        <taxon>Pseudomonadati</taxon>
        <taxon>Bacteroidota</taxon>
        <taxon>Sphingobacteriia</taxon>
        <taxon>Sphingobacteriales</taxon>
        <taxon>Sphingobacteriaceae</taxon>
        <taxon>Mucilaginibacter</taxon>
    </lineage>
</organism>
<dbReference type="RefSeq" id="WP_008506372.1">
    <property type="nucleotide sequence ID" value="NZ_CM001403.1"/>
</dbReference>
<dbReference type="InterPro" id="IPR024047">
    <property type="entry name" value="MM3350-like_sf"/>
</dbReference>
<dbReference type="eggNOG" id="COG4974">
    <property type="taxonomic scope" value="Bacteria"/>
</dbReference>
<accession>H1YG23</accession>
<dbReference type="EMBL" id="CM001403">
    <property type="protein sequence ID" value="EHQ26311.1"/>
    <property type="molecule type" value="Genomic_DNA"/>
</dbReference>
<gene>
    <name evidence="2" type="ORF">Mucpa_2172</name>
</gene>
<keyword evidence="3" id="KW-1185">Reference proteome</keyword>
<sequence>MAFQFKITLNHTADPKVWRTLLVPDDISLHIFHLCIQAAFGWENCHLYQFCPKSWGSQPSYTVIDEFTDDMDAEDSDEVAVSEIFKAPKQKFTYIYDFGDSWMHTIVLEKILDDEVLFPMCTGGEGACPPEDCGGIGGYYRMVEILSNPKHAEYREMREWLGMLGSKKKWDVNAFDVKEANDRLHAFIE</sequence>
<evidence type="ECO:0000259" key="1">
    <source>
        <dbReference type="Pfam" id="PF07929"/>
    </source>
</evidence>
<dbReference type="Pfam" id="PF07929">
    <property type="entry name" value="PRiA4_ORF3"/>
    <property type="match status" value="1"/>
</dbReference>
<dbReference type="Gene3D" id="3.10.290.30">
    <property type="entry name" value="MM3350-like"/>
    <property type="match status" value="1"/>
</dbReference>
<dbReference type="InterPro" id="IPR012912">
    <property type="entry name" value="Plasmid_pRiA4b_Orf3-like"/>
</dbReference>
<protein>
    <submittedName>
        <fullName evidence="2">Plasmid pRiA4b ORF-3 family protein</fullName>
    </submittedName>
</protein>
<dbReference type="HOGENOM" id="CLU_085055_0_1_10"/>
<name>H1YG23_9SPHI</name>
<dbReference type="PANTHER" id="PTHR41878:SF1">
    <property type="entry name" value="TNPR PROTEIN"/>
    <property type="match status" value="1"/>
</dbReference>
<feature type="domain" description="Plasmid pRiA4b Orf3-like" evidence="1">
    <location>
        <begin position="2"/>
        <end position="179"/>
    </location>
</feature>
<reference evidence="2" key="1">
    <citation type="submission" date="2011-09" db="EMBL/GenBank/DDBJ databases">
        <title>The permanent draft genome of Mucilaginibacter paludis DSM 18603.</title>
        <authorList>
            <consortium name="US DOE Joint Genome Institute (JGI-PGF)"/>
            <person name="Lucas S."/>
            <person name="Han J."/>
            <person name="Lapidus A."/>
            <person name="Bruce D."/>
            <person name="Goodwin L."/>
            <person name="Pitluck S."/>
            <person name="Peters L."/>
            <person name="Kyrpides N."/>
            <person name="Mavromatis K."/>
            <person name="Ivanova N."/>
            <person name="Mikhailova N."/>
            <person name="Held B."/>
            <person name="Detter J.C."/>
            <person name="Tapia R."/>
            <person name="Han C."/>
            <person name="Land M."/>
            <person name="Hauser L."/>
            <person name="Markowitz V."/>
            <person name="Cheng J.-F."/>
            <person name="Hugenholtz P."/>
            <person name="Woyke T."/>
            <person name="Wu D."/>
            <person name="Tindall B."/>
            <person name="Brambilla E."/>
            <person name="Klenk H.-P."/>
            <person name="Eisen J.A."/>
        </authorList>
    </citation>
    <scope>NUCLEOTIDE SEQUENCE [LARGE SCALE GENOMIC DNA]</scope>
    <source>
        <strain evidence="2">DSM 18603</strain>
    </source>
</reference>
<dbReference type="STRING" id="714943.Mucpa_2172"/>
<dbReference type="OrthoDB" id="9801392at2"/>
<dbReference type="AlphaFoldDB" id="H1YG23"/>